<dbReference type="OrthoDB" id="2150992at2759"/>
<dbReference type="Proteomes" id="UP000070544">
    <property type="component" value="Unassembled WGS sequence"/>
</dbReference>
<keyword evidence="3" id="KW-1185">Reference proteome</keyword>
<evidence type="ECO:0000256" key="1">
    <source>
        <dbReference type="SAM" id="Phobius"/>
    </source>
</evidence>
<keyword evidence="1" id="KW-0472">Membrane</keyword>
<gene>
    <name evidence="2" type="ORF">M427DRAFT_382143</name>
</gene>
<dbReference type="AlphaFoldDB" id="A0A139A8Z4"/>
<proteinExistence type="predicted"/>
<protein>
    <submittedName>
        <fullName evidence="2">Uncharacterized protein</fullName>
    </submittedName>
</protein>
<dbReference type="STRING" id="1344416.A0A139A8Z4"/>
<organism evidence="2 3">
    <name type="scientific">Gonapodya prolifera (strain JEL478)</name>
    <name type="common">Monoblepharis prolifera</name>
    <dbReference type="NCBI Taxonomy" id="1344416"/>
    <lineage>
        <taxon>Eukaryota</taxon>
        <taxon>Fungi</taxon>
        <taxon>Fungi incertae sedis</taxon>
        <taxon>Chytridiomycota</taxon>
        <taxon>Chytridiomycota incertae sedis</taxon>
        <taxon>Monoblepharidomycetes</taxon>
        <taxon>Monoblepharidales</taxon>
        <taxon>Gonapodyaceae</taxon>
        <taxon>Gonapodya</taxon>
    </lineage>
</organism>
<dbReference type="EMBL" id="KQ965780">
    <property type="protein sequence ID" value="KXS13282.1"/>
    <property type="molecule type" value="Genomic_DNA"/>
</dbReference>
<reference evidence="2 3" key="1">
    <citation type="journal article" date="2015" name="Genome Biol. Evol.">
        <title>Phylogenomic analyses indicate that early fungi evolved digesting cell walls of algal ancestors of land plants.</title>
        <authorList>
            <person name="Chang Y."/>
            <person name="Wang S."/>
            <person name="Sekimoto S."/>
            <person name="Aerts A.L."/>
            <person name="Choi C."/>
            <person name="Clum A."/>
            <person name="LaButti K.M."/>
            <person name="Lindquist E.A."/>
            <person name="Yee Ngan C."/>
            <person name="Ohm R.A."/>
            <person name="Salamov A.A."/>
            <person name="Grigoriev I.V."/>
            <person name="Spatafora J.W."/>
            <person name="Berbee M.L."/>
        </authorList>
    </citation>
    <scope>NUCLEOTIDE SEQUENCE [LARGE SCALE GENOMIC DNA]</scope>
    <source>
        <strain evidence="2 3">JEL478</strain>
    </source>
</reference>
<feature type="transmembrane region" description="Helical" evidence="1">
    <location>
        <begin position="87"/>
        <end position="112"/>
    </location>
</feature>
<feature type="transmembrane region" description="Helical" evidence="1">
    <location>
        <begin position="6"/>
        <end position="26"/>
    </location>
</feature>
<sequence>MTLYVVLVVLVLVVIAKVWLIWYPLLQESRANQLRYLKYLQSVSKKTLDEILLVIDEQLEFLTEDGVDHTSTSIGQEGIAKRRWREYLYLAGSMFLYGLATWATLVPAIAVLPVNSTYVELVAFTNGRKFLMRITRTLGYEVLIADNTTWIPGRAEMYMKDYTSKLRALHENAVTGHGIKNIPATTSIPILNDVLENVGCTYITCDPAVRNYNASIGFSYDEAVAPVNQQITDYIVAAEEFLTYNALKGTKNFWDERMQFMEAMQNDIVEGLLKVDRLVLQQYLPQSNAVASAACIALFVIAVMLFILFYLMIYLAGSFRGGRWRWRRW</sequence>
<name>A0A139A8Z4_GONPJ</name>
<keyword evidence="1" id="KW-0812">Transmembrane</keyword>
<evidence type="ECO:0000313" key="2">
    <source>
        <dbReference type="EMBL" id="KXS13282.1"/>
    </source>
</evidence>
<feature type="transmembrane region" description="Helical" evidence="1">
    <location>
        <begin position="290"/>
        <end position="317"/>
    </location>
</feature>
<evidence type="ECO:0000313" key="3">
    <source>
        <dbReference type="Proteomes" id="UP000070544"/>
    </source>
</evidence>
<accession>A0A139A8Z4</accession>
<keyword evidence="1" id="KW-1133">Transmembrane helix</keyword>